<evidence type="ECO:0000313" key="2">
    <source>
        <dbReference type="Proteomes" id="UP000271098"/>
    </source>
</evidence>
<keyword evidence="2" id="KW-1185">Reference proteome</keyword>
<protein>
    <submittedName>
        <fullName evidence="1">Uncharacterized protein</fullName>
    </submittedName>
</protein>
<reference evidence="1 2" key="1">
    <citation type="submission" date="2018-11" db="EMBL/GenBank/DDBJ databases">
        <authorList>
            <consortium name="Pathogen Informatics"/>
        </authorList>
    </citation>
    <scope>NUCLEOTIDE SEQUENCE [LARGE SCALE GENOMIC DNA]</scope>
</reference>
<accession>A0A3P7QZQ9</accession>
<proteinExistence type="predicted"/>
<sequence>MLEELLSQSPSLDDSVLSQVIAAADSYDKHEIMAEYHRRKKQNQEFNRRLLRGQRLC</sequence>
<evidence type="ECO:0000313" key="1">
    <source>
        <dbReference type="EMBL" id="VDN37372.1"/>
    </source>
</evidence>
<dbReference type="AlphaFoldDB" id="A0A3P7QZQ9"/>
<dbReference type="EMBL" id="UYRT01091706">
    <property type="protein sequence ID" value="VDN37372.1"/>
    <property type="molecule type" value="Genomic_DNA"/>
</dbReference>
<organism evidence="1 2">
    <name type="scientific">Gongylonema pulchrum</name>
    <dbReference type="NCBI Taxonomy" id="637853"/>
    <lineage>
        <taxon>Eukaryota</taxon>
        <taxon>Metazoa</taxon>
        <taxon>Ecdysozoa</taxon>
        <taxon>Nematoda</taxon>
        <taxon>Chromadorea</taxon>
        <taxon>Rhabditida</taxon>
        <taxon>Spirurina</taxon>
        <taxon>Spiruromorpha</taxon>
        <taxon>Spiruroidea</taxon>
        <taxon>Gongylonematidae</taxon>
        <taxon>Gongylonema</taxon>
    </lineage>
</organism>
<name>A0A3P7QZQ9_9BILA</name>
<gene>
    <name evidence="1" type="ORF">GPUH_LOCUS21038</name>
</gene>
<dbReference type="Proteomes" id="UP000271098">
    <property type="component" value="Unassembled WGS sequence"/>
</dbReference>